<feature type="region of interest" description="Disordered" evidence="2">
    <location>
        <begin position="211"/>
        <end position="232"/>
    </location>
</feature>
<reference evidence="3" key="1">
    <citation type="journal article" date="2021" name="Nat. Commun.">
        <title>Genetic determinants of endophytism in the Arabidopsis root mycobiome.</title>
        <authorList>
            <person name="Mesny F."/>
            <person name="Miyauchi S."/>
            <person name="Thiergart T."/>
            <person name="Pickel B."/>
            <person name="Atanasova L."/>
            <person name="Karlsson M."/>
            <person name="Huettel B."/>
            <person name="Barry K.W."/>
            <person name="Haridas S."/>
            <person name="Chen C."/>
            <person name="Bauer D."/>
            <person name="Andreopoulos W."/>
            <person name="Pangilinan J."/>
            <person name="LaButti K."/>
            <person name="Riley R."/>
            <person name="Lipzen A."/>
            <person name="Clum A."/>
            <person name="Drula E."/>
            <person name="Henrissat B."/>
            <person name="Kohler A."/>
            <person name="Grigoriev I.V."/>
            <person name="Martin F.M."/>
            <person name="Hacquard S."/>
        </authorList>
    </citation>
    <scope>NUCLEOTIDE SEQUENCE</scope>
    <source>
        <strain evidence="3">MPI-SDFR-AT-0073</strain>
    </source>
</reference>
<feature type="region of interest" description="Disordered" evidence="2">
    <location>
        <begin position="617"/>
        <end position="688"/>
    </location>
</feature>
<comment type="caution">
    <text evidence="3">The sequence shown here is derived from an EMBL/GenBank/DDBJ whole genome shotgun (WGS) entry which is preliminary data.</text>
</comment>
<evidence type="ECO:0000256" key="1">
    <source>
        <dbReference type="SAM" id="Coils"/>
    </source>
</evidence>
<dbReference type="GeneID" id="70134687"/>
<accession>A0A9P8UXT1</accession>
<keyword evidence="4" id="KW-1185">Reference proteome</keyword>
<dbReference type="AlphaFoldDB" id="A0A9P8UXT1"/>
<dbReference type="RefSeq" id="XP_045965475.1">
    <property type="nucleotide sequence ID" value="XM_046105796.1"/>
</dbReference>
<name>A0A9P8UXT1_9PEZI</name>
<feature type="coiled-coil region" evidence="1">
    <location>
        <begin position="555"/>
        <end position="585"/>
    </location>
</feature>
<evidence type="ECO:0000313" key="3">
    <source>
        <dbReference type="EMBL" id="KAH6661344.1"/>
    </source>
</evidence>
<protein>
    <submittedName>
        <fullName evidence="3">Uncharacterized protein</fullName>
    </submittedName>
</protein>
<dbReference type="EMBL" id="JAGPXC010000001">
    <property type="protein sequence ID" value="KAH6661344.1"/>
    <property type="molecule type" value="Genomic_DNA"/>
</dbReference>
<sequence>MDGMSNSGLSEHGRVPDKYPALGTIAPVATPKSGDSPDLPAAGGINTDIVQRQLLEPEGNDEIYHEHARVSGILVRRHTTNHNPIEMNKPSYDSKGLRESLQERTEAVRSWLSWNYSIDAILASGKPTQLHLQHGQMHAESLTHDRSTPGQSRPRPKDTLINGTQNPSSETSSSRSQAEDATDIHTSNRTGLLGPEPFDESEIARLMHNSSAASTRNTENRIPGLAEPPLPPGLSNPYLEEDIEPKEAVAWQNVPRGQGAPNATKTQDNLELVLGDWRSVRKALCSQRMGISKKPWLGANWESSVKPLIAVAHELDVHVDAFRRSPYCPEGFRLRAPYMPEAPGPSEPSETDTRTMGKADEQGFIGTLRKAIWTVYPVVKQCEKAWPSVERSAAGSYLLWDGIAHFQQMAERNRTDLEKQTRILRAVLERNGVIPEETSTLGELPGDAFGFASSPGRGVKNEEYQMQAVRRTTFVYDTRLGFDPTALWNMIPARNVLRYQMLKRRFRSVPISTSAPVTVLKTPPEPKTKKDDLLVRTKPAKQGKSLKAGLDDTDRARIREAIAAYQQLREQLSSQTDTNANLLRHKISTRITQYEGRLRGRTHMKNGIKVQIDHHVQVTEDRPSSETPTFAGPGDVERGGNGGFTVHPRPVARSVAALGDRSDISESSSDETLAAVSGGEEQSRPHGPLYTLPRGDVHVSNHDNMAPRLGFCHKISRCLEIRARR</sequence>
<feature type="region of interest" description="Disordered" evidence="2">
    <location>
        <begin position="129"/>
        <end position="197"/>
    </location>
</feature>
<proteinExistence type="predicted"/>
<evidence type="ECO:0000256" key="2">
    <source>
        <dbReference type="SAM" id="MobiDB-lite"/>
    </source>
</evidence>
<feature type="region of interest" description="Disordered" evidence="2">
    <location>
        <begin position="1"/>
        <end position="41"/>
    </location>
</feature>
<dbReference type="Proteomes" id="UP000758603">
    <property type="component" value="Unassembled WGS sequence"/>
</dbReference>
<gene>
    <name evidence="3" type="ORF">BKA67DRAFT_642307</name>
</gene>
<keyword evidence="1" id="KW-0175">Coiled coil</keyword>
<evidence type="ECO:0000313" key="4">
    <source>
        <dbReference type="Proteomes" id="UP000758603"/>
    </source>
</evidence>
<organism evidence="3 4">
    <name type="scientific">Truncatella angustata</name>
    <dbReference type="NCBI Taxonomy" id="152316"/>
    <lineage>
        <taxon>Eukaryota</taxon>
        <taxon>Fungi</taxon>
        <taxon>Dikarya</taxon>
        <taxon>Ascomycota</taxon>
        <taxon>Pezizomycotina</taxon>
        <taxon>Sordariomycetes</taxon>
        <taxon>Xylariomycetidae</taxon>
        <taxon>Amphisphaeriales</taxon>
        <taxon>Sporocadaceae</taxon>
        <taxon>Truncatella</taxon>
    </lineage>
</organism>